<dbReference type="PANTHER" id="PTHR30388">
    <property type="entry name" value="ALDEHYDE OXIDOREDUCTASE MOLYBDENUM COFACTOR ASSEMBLY PROTEIN"/>
    <property type="match status" value="1"/>
</dbReference>
<evidence type="ECO:0000259" key="1">
    <source>
        <dbReference type="Pfam" id="PF02625"/>
    </source>
</evidence>
<dbReference type="RefSeq" id="WP_311678211.1">
    <property type="nucleotide sequence ID" value="NZ_JAVREU010000001.1"/>
</dbReference>
<dbReference type="PANTHER" id="PTHR30388:SF4">
    <property type="entry name" value="MOLYBDENUM COFACTOR INSERTION CHAPERONE PAOD"/>
    <property type="match status" value="1"/>
</dbReference>
<reference evidence="4" key="1">
    <citation type="submission" date="2023-07" db="EMBL/GenBank/DDBJ databases">
        <title>30 novel species of actinomycetes from the DSMZ collection.</title>
        <authorList>
            <person name="Nouioui I."/>
        </authorList>
    </citation>
    <scope>NUCLEOTIDE SEQUENCE [LARGE SCALE GENOMIC DNA]</scope>
    <source>
        <strain evidence="4">DSM 41921</strain>
    </source>
</reference>
<evidence type="ECO:0000259" key="2">
    <source>
        <dbReference type="Pfam" id="PF13478"/>
    </source>
</evidence>
<dbReference type="Proteomes" id="UP001183586">
    <property type="component" value="Unassembled WGS sequence"/>
</dbReference>
<feature type="domain" description="XdhC- CoxI" evidence="1">
    <location>
        <begin position="120"/>
        <end position="183"/>
    </location>
</feature>
<gene>
    <name evidence="3" type="ORF">RM641_01130</name>
</gene>
<dbReference type="InterPro" id="IPR027051">
    <property type="entry name" value="XdhC_Rossmann_dom"/>
</dbReference>
<protein>
    <submittedName>
        <fullName evidence="3">XdhC family protein</fullName>
    </submittedName>
</protein>
<dbReference type="EMBL" id="JAVREU010000001">
    <property type="protein sequence ID" value="MDT0386025.1"/>
    <property type="molecule type" value="Genomic_DNA"/>
</dbReference>
<dbReference type="InterPro" id="IPR003777">
    <property type="entry name" value="XdhC_CoxI"/>
</dbReference>
<proteinExistence type="predicted"/>
<dbReference type="Gene3D" id="3.40.50.720">
    <property type="entry name" value="NAD(P)-binding Rossmann-like Domain"/>
    <property type="match status" value="1"/>
</dbReference>
<dbReference type="Pfam" id="PF02625">
    <property type="entry name" value="XdhC_CoxI"/>
    <property type="match status" value="2"/>
</dbReference>
<keyword evidence="4" id="KW-1185">Reference proteome</keyword>
<sequence length="372" mass="39159">MTGHNDVWDALYEAWSSGETSGLATVVRTFGSAPRPVGSSMLVTAEGRVVGSVSGGCVEADVLERAREAVLNGRPQRATYGISDDDAFGVGLTCGGTLEVFVEPTDTRTFPELAEVIESARAGIPVAVATVLDHPRPEAVGAHVVVRADGHYGSLHPSDAPLGLMDGARELLRRGDSGVLAYDCEDVRVFVRPLVPPPRMLLFGAGDFAAALAAIGRTMDYRVTVCDARPLFTTADRFPDADDVVVARPDQYLAREAAAGRVDTRTVIVSFSHDPKFDIPLLETALGLDVAYVGAIGSRRTHVHRAQALREAGVNAHAQTRLFSPVGLDLGGRSPAETAVSIAAEIIATRCGGRGEPLSHRAGPVHTVRAAG</sequence>
<evidence type="ECO:0000313" key="3">
    <source>
        <dbReference type="EMBL" id="MDT0386025.1"/>
    </source>
</evidence>
<feature type="domain" description="XdhC Rossmann" evidence="2">
    <location>
        <begin position="200"/>
        <end position="346"/>
    </location>
</feature>
<organism evidence="3 4">
    <name type="scientific">Streptomyces dubilierae</name>
    <dbReference type="NCBI Taxonomy" id="3075533"/>
    <lineage>
        <taxon>Bacteria</taxon>
        <taxon>Bacillati</taxon>
        <taxon>Actinomycetota</taxon>
        <taxon>Actinomycetes</taxon>
        <taxon>Kitasatosporales</taxon>
        <taxon>Streptomycetaceae</taxon>
        <taxon>Streptomyces</taxon>
    </lineage>
</organism>
<feature type="domain" description="XdhC- CoxI" evidence="1">
    <location>
        <begin position="15"/>
        <end position="81"/>
    </location>
</feature>
<name>A0ABU2P5G5_9ACTN</name>
<accession>A0ABU2P5G5</accession>
<evidence type="ECO:0000313" key="4">
    <source>
        <dbReference type="Proteomes" id="UP001183586"/>
    </source>
</evidence>
<dbReference type="InterPro" id="IPR052698">
    <property type="entry name" value="MoCofactor_Util/Proc"/>
</dbReference>
<dbReference type="Pfam" id="PF13478">
    <property type="entry name" value="XdhC_C"/>
    <property type="match status" value="1"/>
</dbReference>
<comment type="caution">
    <text evidence="3">The sequence shown here is derived from an EMBL/GenBank/DDBJ whole genome shotgun (WGS) entry which is preliminary data.</text>
</comment>